<evidence type="ECO:0000256" key="1">
    <source>
        <dbReference type="ARBA" id="ARBA00022475"/>
    </source>
</evidence>
<dbReference type="InterPro" id="IPR004390">
    <property type="entry name" value="SR_rcpt_FtsY"/>
</dbReference>
<evidence type="ECO:0000256" key="3">
    <source>
        <dbReference type="ARBA" id="ARBA00022741"/>
    </source>
</evidence>
<sequence>MFKGLKELFKKTTDGITQTIGIKKEKIAKEILEEALIQSDIDYALVEMILDNLPQEVTREALEVALFRFFRSESYYDKIQYHPLNASPNVTLILGVNGAGKTTTIAKLAKKAKKENKRVLLGAGDTFRAAAIEQIKLWGNRLDIEVISSQLGHDPSSIAFDCIKAGIARGYDEIIIDTAGRLHNQTNLKNELIKIAKVCQKALNGQEFHKILVLDGTQGSSAINQAKIFHQILDLDGIIVTKLDGTSKGGAILSMIYELKLPIVYLGMGEKEDDLVAFDEEEYVQMLLDSIFIKA</sequence>
<feature type="binding site" evidence="8">
    <location>
        <begin position="95"/>
        <end position="102"/>
    </location>
    <ligand>
        <name>GTP</name>
        <dbReference type="ChEBI" id="CHEBI:37565"/>
    </ligand>
</feature>
<keyword evidence="2 8" id="KW-0963">Cytoplasm</keyword>
<proteinExistence type="inferred from homology"/>
<dbReference type="PANTHER" id="PTHR43134:SF1">
    <property type="entry name" value="SIGNAL RECOGNITION PARTICLE RECEPTOR SUBUNIT ALPHA"/>
    <property type="match status" value="1"/>
</dbReference>
<dbReference type="RefSeq" id="WP_066340691.1">
    <property type="nucleotide sequence ID" value="NZ_CP016503.1"/>
</dbReference>
<dbReference type="FunFam" id="3.40.50.300:FF:000053">
    <property type="entry name" value="Signal recognition particle receptor FtsY"/>
    <property type="match status" value="1"/>
</dbReference>
<comment type="subunit">
    <text evidence="8">Part of the signal recognition particle protein translocation system, which is composed of SRP and FtsY.</text>
</comment>
<dbReference type="EMBL" id="CP016503">
    <property type="protein sequence ID" value="ANV98238.1"/>
    <property type="molecule type" value="Genomic_DNA"/>
</dbReference>
<dbReference type="InterPro" id="IPR000897">
    <property type="entry name" value="SRP54_GTPase_dom"/>
</dbReference>
<keyword evidence="5 8" id="KW-0342">GTP-binding</keyword>
<dbReference type="PROSITE" id="PS00300">
    <property type="entry name" value="SRP54"/>
    <property type="match status" value="1"/>
</dbReference>
<evidence type="ECO:0000256" key="8">
    <source>
        <dbReference type="HAMAP-Rule" id="MF_00920"/>
    </source>
</evidence>
<comment type="subcellular location">
    <subcellularLocation>
        <location evidence="8">Cell membrane</location>
        <topology evidence="8">Peripheral membrane protein</topology>
        <orientation evidence="8">Cytoplasmic side</orientation>
    </subcellularLocation>
    <subcellularLocation>
        <location evidence="8">Cytoplasm</location>
    </subcellularLocation>
</comment>
<dbReference type="GO" id="GO:0005047">
    <property type="term" value="F:signal recognition particle binding"/>
    <property type="evidence" value="ECO:0007669"/>
    <property type="project" value="TreeGrafter"/>
</dbReference>
<keyword evidence="7 8" id="KW-0675">Receptor</keyword>
<gene>
    <name evidence="8" type="primary">ftsY</name>
    <name evidence="10" type="ORF">BBW65_05255</name>
</gene>
<dbReference type="STRING" id="222136.BBW65_05255"/>
<name>A0A1B1U657_9HELI</name>
<dbReference type="PANTHER" id="PTHR43134">
    <property type="entry name" value="SIGNAL RECOGNITION PARTICLE RECEPTOR SUBUNIT ALPHA"/>
    <property type="match status" value="1"/>
</dbReference>
<dbReference type="Gene3D" id="1.20.120.140">
    <property type="entry name" value="Signal recognition particle SRP54, nucleotide-binding domain"/>
    <property type="match status" value="1"/>
</dbReference>
<comment type="similarity">
    <text evidence="8">Belongs to the GTP-binding SRP family. FtsY subfamily.</text>
</comment>
<dbReference type="GO" id="GO:0005737">
    <property type="term" value="C:cytoplasm"/>
    <property type="evidence" value="ECO:0007669"/>
    <property type="project" value="UniProtKB-SubCell"/>
</dbReference>
<dbReference type="InterPro" id="IPR003593">
    <property type="entry name" value="AAA+_ATPase"/>
</dbReference>
<feature type="domain" description="SRP54-type proteins GTP-binding" evidence="9">
    <location>
        <begin position="262"/>
        <end position="275"/>
    </location>
</feature>
<dbReference type="NCBIfam" id="TIGR00064">
    <property type="entry name" value="ftsY"/>
    <property type="match status" value="1"/>
</dbReference>
<comment type="catalytic activity">
    <reaction evidence="8">
        <text>GTP + H2O = GDP + phosphate + H(+)</text>
        <dbReference type="Rhea" id="RHEA:19669"/>
        <dbReference type="ChEBI" id="CHEBI:15377"/>
        <dbReference type="ChEBI" id="CHEBI:15378"/>
        <dbReference type="ChEBI" id="CHEBI:37565"/>
        <dbReference type="ChEBI" id="CHEBI:43474"/>
        <dbReference type="ChEBI" id="CHEBI:58189"/>
        <dbReference type="EC" id="3.6.5.4"/>
    </reaction>
</comment>
<evidence type="ECO:0000259" key="9">
    <source>
        <dbReference type="PROSITE" id="PS00300"/>
    </source>
</evidence>
<keyword evidence="11" id="KW-1185">Reference proteome</keyword>
<comment type="function">
    <text evidence="8">Involved in targeting and insertion of nascent membrane proteins into the cytoplasmic membrane. Acts as a receptor for the complex formed by the signal recognition particle (SRP) and the ribosome-nascent chain (RNC).</text>
</comment>
<dbReference type="Gene3D" id="3.40.50.300">
    <property type="entry name" value="P-loop containing nucleotide triphosphate hydrolases"/>
    <property type="match status" value="1"/>
</dbReference>
<dbReference type="SUPFAM" id="SSF52540">
    <property type="entry name" value="P-loop containing nucleoside triphosphate hydrolases"/>
    <property type="match status" value="1"/>
</dbReference>
<evidence type="ECO:0000256" key="5">
    <source>
        <dbReference type="ARBA" id="ARBA00023134"/>
    </source>
</evidence>
<accession>A0A1B1U657</accession>
<keyword evidence="3 8" id="KW-0547">Nucleotide-binding</keyword>
<feature type="binding site" evidence="8">
    <location>
        <begin position="241"/>
        <end position="244"/>
    </location>
    <ligand>
        <name>GTP</name>
        <dbReference type="ChEBI" id="CHEBI:37565"/>
    </ligand>
</feature>
<dbReference type="GO" id="GO:0006614">
    <property type="term" value="P:SRP-dependent cotranslational protein targeting to membrane"/>
    <property type="evidence" value="ECO:0007669"/>
    <property type="project" value="InterPro"/>
</dbReference>
<dbReference type="GO" id="GO:0003924">
    <property type="term" value="F:GTPase activity"/>
    <property type="evidence" value="ECO:0007669"/>
    <property type="project" value="UniProtKB-UniRule"/>
</dbReference>
<evidence type="ECO:0000313" key="10">
    <source>
        <dbReference type="EMBL" id="ANV98238.1"/>
    </source>
</evidence>
<evidence type="ECO:0000313" key="11">
    <source>
        <dbReference type="Proteomes" id="UP000092884"/>
    </source>
</evidence>
<dbReference type="EC" id="3.6.5.4" evidence="8"/>
<organism evidence="10 11">
    <name type="scientific">Helicobacter enhydrae</name>
    <dbReference type="NCBI Taxonomy" id="222136"/>
    <lineage>
        <taxon>Bacteria</taxon>
        <taxon>Pseudomonadati</taxon>
        <taxon>Campylobacterota</taxon>
        <taxon>Epsilonproteobacteria</taxon>
        <taxon>Campylobacterales</taxon>
        <taxon>Helicobacteraceae</taxon>
        <taxon>Helicobacter</taxon>
    </lineage>
</organism>
<dbReference type="Pfam" id="PF00448">
    <property type="entry name" value="SRP54"/>
    <property type="match status" value="1"/>
</dbReference>
<evidence type="ECO:0000256" key="6">
    <source>
        <dbReference type="ARBA" id="ARBA00023136"/>
    </source>
</evidence>
<dbReference type="GO" id="GO:0005886">
    <property type="term" value="C:plasma membrane"/>
    <property type="evidence" value="ECO:0007669"/>
    <property type="project" value="UniProtKB-SubCell"/>
</dbReference>
<dbReference type="AlphaFoldDB" id="A0A1B1U657"/>
<dbReference type="KEGG" id="het:BBW65_05255"/>
<dbReference type="InterPro" id="IPR027417">
    <property type="entry name" value="P-loop_NTPase"/>
</dbReference>
<evidence type="ECO:0000256" key="7">
    <source>
        <dbReference type="ARBA" id="ARBA00023170"/>
    </source>
</evidence>
<evidence type="ECO:0000256" key="2">
    <source>
        <dbReference type="ARBA" id="ARBA00022490"/>
    </source>
</evidence>
<keyword evidence="6 8" id="KW-0472">Membrane</keyword>
<dbReference type="HAMAP" id="MF_00920">
    <property type="entry name" value="FtsY"/>
    <property type="match status" value="1"/>
</dbReference>
<dbReference type="SMART" id="SM00382">
    <property type="entry name" value="AAA"/>
    <property type="match status" value="1"/>
</dbReference>
<feature type="binding site" evidence="8">
    <location>
        <begin position="177"/>
        <end position="181"/>
    </location>
    <ligand>
        <name>GTP</name>
        <dbReference type="ChEBI" id="CHEBI:37565"/>
    </ligand>
</feature>
<keyword evidence="4 8" id="KW-0378">Hydrolase</keyword>
<dbReference type="InterPro" id="IPR042101">
    <property type="entry name" value="SRP54_N_sf"/>
</dbReference>
<dbReference type="Proteomes" id="UP000092884">
    <property type="component" value="Chromosome"/>
</dbReference>
<dbReference type="SMART" id="SM00962">
    <property type="entry name" value="SRP54"/>
    <property type="match status" value="1"/>
</dbReference>
<dbReference type="OrthoDB" id="9804720at2"/>
<protein>
    <recommendedName>
        <fullName evidence="8">Signal recognition particle receptor FtsY</fullName>
        <shortName evidence="8">SRP receptor</shortName>
        <ecNumber evidence="8">3.6.5.4</ecNumber>
    </recommendedName>
</protein>
<dbReference type="GO" id="GO:0005525">
    <property type="term" value="F:GTP binding"/>
    <property type="evidence" value="ECO:0007669"/>
    <property type="project" value="UniProtKB-UniRule"/>
</dbReference>
<reference evidence="11" key="1">
    <citation type="submission" date="2016-07" db="EMBL/GenBank/DDBJ databases">
        <authorList>
            <person name="Florea S."/>
            <person name="Webb J.S."/>
            <person name="Jaromczyk J."/>
            <person name="Schardl C.L."/>
        </authorList>
    </citation>
    <scope>NUCLEOTIDE SEQUENCE [LARGE SCALE GENOMIC DNA]</scope>
    <source>
        <strain evidence="11">MIT 01-6242</strain>
    </source>
</reference>
<keyword evidence="1 8" id="KW-1003">Cell membrane</keyword>
<evidence type="ECO:0000256" key="4">
    <source>
        <dbReference type="ARBA" id="ARBA00022801"/>
    </source>
</evidence>